<comment type="caution">
    <text evidence="2">The sequence shown here is derived from an EMBL/GenBank/DDBJ whole genome shotgun (WGS) entry which is preliminary data.</text>
</comment>
<sequence length="106" mass="11718">SSSGSKTFLVEYPEQERGTLNEQITEYLSNIQPTTVDFSSIPADSIEMQGIDWGEVGPPATAGIAQMGITKTPDELLVLQQRQEKLMGRNASQSNYKPVQVQPKKY</sequence>
<proteinExistence type="predicted"/>
<evidence type="ECO:0000313" key="2">
    <source>
        <dbReference type="EMBL" id="KAA6358425.1"/>
    </source>
</evidence>
<name>A0A5J4TLL9_9EUKA</name>
<reference evidence="2 3" key="1">
    <citation type="submission" date="2019-03" db="EMBL/GenBank/DDBJ databases">
        <title>Single cell metagenomics reveals metabolic interactions within the superorganism composed of flagellate Streblomastix strix and complex community of Bacteroidetes bacteria on its surface.</title>
        <authorList>
            <person name="Treitli S.C."/>
            <person name="Kolisko M."/>
            <person name="Husnik F."/>
            <person name="Keeling P."/>
            <person name="Hampl V."/>
        </authorList>
    </citation>
    <scope>NUCLEOTIDE SEQUENCE [LARGE SCALE GENOMIC DNA]</scope>
    <source>
        <strain evidence="2">ST1C</strain>
    </source>
</reference>
<dbReference type="EMBL" id="SNRW01029874">
    <property type="protein sequence ID" value="KAA6358425.1"/>
    <property type="molecule type" value="Genomic_DNA"/>
</dbReference>
<feature type="non-terminal residue" evidence="2">
    <location>
        <position position="1"/>
    </location>
</feature>
<dbReference type="Proteomes" id="UP000324800">
    <property type="component" value="Unassembled WGS sequence"/>
</dbReference>
<evidence type="ECO:0000313" key="3">
    <source>
        <dbReference type="Proteomes" id="UP000324800"/>
    </source>
</evidence>
<evidence type="ECO:0000256" key="1">
    <source>
        <dbReference type="SAM" id="MobiDB-lite"/>
    </source>
</evidence>
<gene>
    <name evidence="2" type="ORF">EZS28_046048</name>
</gene>
<feature type="region of interest" description="Disordered" evidence="1">
    <location>
        <begin position="87"/>
        <end position="106"/>
    </location>
</feature>
<organism evidence="2 3">
    <name type="scientific">Streblomastix strix</name>
    <dbReference type="NCBI Taxonomy" id="222440"/>
    <lineage>
        <taxon>Eukaryota</taxon>
        <taxon>Metamonada</taxon>
        <taxon>Preaxostyla</taxon>
        <taxon>Oxymonadida</taxon>
        <taxon>Streblomastigidae</taxon>
        <taxon>Streblomastix</taxon>
    </lineage>
</organism>
<accession>A0A5J4TLL9</accession>
<protein>
    <submittedName>
        <fullName evidence="2">Uncharacterized protein</fullName>
    </submittedName>
</protein>
<dbReference type="AlphaFoldDB" id="A0A5J4TLL9"/>